<gene>
    <name evidence="5" type="ORF">GRI68_01635</name>
</gene>
<evidence type="ECO:0000313" key="6">
    <source>
        <dbReference type="Proteomes" id="UP000429229"/>
    </source>
</evidence>
<dbReference type="SUPFAM" id="SSF46894">
    <property type="entry name" value="C-terminal effector domain of the bipartite response regulators"/>
    <property type="match status" value="1"/>
</dbReference>
<dbReference type="CDD" id="cd06170">
    <property type="entry name" value="LuxR_C_like"/>
    <property type="match status" value="1"/>
</dbReference>
<dbReference type="InterPro" id="IPR000792">
    <property type="entry name" value="Tscrpt_reg_LuxR_C"/>
</dbReference>
<dbReference type="PROSITE" id="PS50043">
    <property type="entry name" value="HTH_LUXR_2"/>
    <property type="match status" value="1"/>
</dbReference>
<keyword evidence="3" id="KW-0804">Transcription</keyword>
<dbReference type="RefSeq" id="WP_160615397.1">
    <property type="nucleotide sequence ID" value="NZ_WTYR01000001.1"/>
</dbReference>
<name>A0A6I4TYW7_9SPHN</name>
<evidence type="ECO:0000256" key="1">
    <source>
        <dbReference type="ARBA" id="ARBA00023015"/>
    </source>
</evidence>
<proteinExistence type="predicted"/>
<dbReference type="Gene3D" id="3.30.450.80">
    <property type="entry name" value="Transcription factor LuxR-like, autoinducer-binding domain"/>
    <property type="match status" value="1"/>
</dbReference>
<sequence>MKGGDMLDRLERVNSERELWAAVEAMVREEGFSDYIYIYHNGGTLYHRTTIDPAFYPGPQDDPFLRFCCNNHEVTLTGPEFAQSYTYLSVAERAFIATCSQSGLVSGLAIPVALRLRAGYGGFNLLSDMTRDAFERHCKGRRERLRAACLLAHRRLDEMGVLDGSAALPLEELTGREREIFELLARGLPRKDISDRLGISPHTVGAHSKAIYRKLGIRSQNEAIRFAARG</sequence>
<dbReference type="PRINTS" id="PR00038">
    <property type="entry name" value="HTHLUXR"/>
</dbReference>
<dbReference type="Proteomes" id="UP000429229">
    <property type="component" value="Unassembled WGS sequence"/>
</dbReference>
<reference evidence="5 6" key="1">
    <citation type="submission" date="2019-12" db="EMBL/GenBank/DDBJ databases">
        <title>Genomic-based taxomic classification of the family Erythrobacteraceae.</title>
        <authorList>
            <person name="Xu L."/>
        </authorList>
    </citation>
    <scope>NUCLEOTIDE SEQUENCE [LARGE SCALE GENOMIC DNA]</scope>
    <source>
        <strain evidence="5 6">LMG 29519</strain>
    </source>
</reference>
<keyword evidence="1" id="KW-0805">Transcription regulation</keyword>
<dbReference type="PANTHER" id="PTHR44688">
    <property type="entry name" value="DNA-BINDING TRANSCRIPTIONAL ACTIVATOR DEVR_DOSR"/>
    <property type="match status" value="1"/>
</dbReference>
<dbReference type="PANTHER" id="PTHR44688:SF16">
    <property type="entry name" value="DNA-BINDING TRANSCRIPTIONAL ACTIVATOR DEVR_DOSR"/>
    <property type="match status" value="1"/>
</dbReference>
<evidence type="ECO:0000259" key="4">
    <source>
        <dbReference type="PROSITE" id="PS50043"/>
    </source>
</evidence>
<keyword evidence="2" id="KW-0238">DNA-binding</keyword>
<organism evidence="5 6">
    <name type="scientific">Alteriqipengyuania halimionae</name>
    <dbReference type="NCBI Taxonomy" id="1926630"/>
    <lineage>
        <taxon>Bacteria</taxon>
        <taxon>Pseudomonadati</taxon>
        <taxon>Pseudomonadota</taxon>
        <taxon>Alphaproteobacteria</taxon>
        <taxon>Sphingomonadales</taxon>
        <taxon>Erythrobacteraceae</taxon>
        <taxon>Alteriqipengyuania</taxon>
    </lineage>
</organism>
<dbReference type="SUPFAM" id="SSF75516">
    <property type="entry name" value="Pheromone-binding domain of LuxR-like quorum-sensing transcription factors"/>
    <property type="match status" value="1"/>
</dbReference>
<dbReference type="GO" id="GO:0003677">
    <property type="term" value="F:DNA binding"/>
    <property type="evidence" value="ECO:0007669"/>
    <property type="project" value="UniProtKB-KW"/>
</dbReference>
<evidence type="ECO:0000256" key="2">
    <source>
        <dbReference type="ARBA" id="ARBA00023125"/>
    </source>
</evidence>
<dbReference type="InterPro" id="IPR036693">
    <property type="entry name" value="TF_LuxR_autoind-bd_dom_sf"/>
</dbReference>
<dbReference type="Gene3D" id="1.10.10.10">
    <property type="entry name" value="Winged helix-like DNA-binding domain superfamily/Winged helix DNA-binding domain"/>
    <property type="match status" value="1"/>
</dbReference>
<dbReference type="EMBL" id="WTYR01000001">
    <property type="protein sequence ID" value="MXP08880.1"/>
    <property type="molecule type" value="Genomic_DNA"/>
</dbReference>
<feature type="domain" description="HTH luxR-type" evidence="4">
    <location>
        <begin position="166"/>
        <end position="230"/>
    </location>
</feature>
<dbReference type="AlphaFoldDB" id="A0A6I4TYW7"/>
<comment type="caution">
    <text evidence="5">The sequence shown here is derived from an EMBL/GenBank/DDBJ whole genome shotgun (WGS) entry which is preliminary data.</text>
</comment>
<evidence type="ECO:0000313" key="5">
    <source>
        <dbReference type="EMBL" id="MXP08880.1"/>
    </source>
</evidence>
<evidence type="ECO:0000256" key="3">
    <source>
        <dbReference type="ARBA" id="ARBA00023163"/>
    </source>
</evidence>
<keyword evidence="6" id="KW-1185">Reference proteome</keyword>
<dbReference type="InterPro" id="IPR016032">
    <property type="entry name" value="Sig_transdc_resp-reg_C-effctor"/>
</dbReference>
<dbReference type="Pfam" id="PF00196">
    <property type="entry name" value="GerE"/>
    <property type="match status" value="1"/>
</dbReference>
<dbReference type="GO" id="GO:0006355">
    <property type="term" value="P:regulation of DNA-templated transcription"/>
    <property type="evidence" value="ECO:0007669"/>
    <property type="project" value="InterPro"/>
</dbReference>
<protein>
    <recommendedName>
        <fullName evidence="4">HTH luxR-type domain-containing protein</fullName>
    </recommendedName>
</protein>
<dbReference type="OrthoDB" id="5292887at2"/>
<accession>A0A6I4TYW7</accession>
<dbReference type="SMART" id="SM00421">
    <property type="entry name" value="HTH_LUXR"/>
    <property type="match status" value="1"/>
</dbReference>
<dbReference type="InterPro" id="IPR036388">
    <property type="entry name" value="WH-like_DNA-bd_sf"/>
</dbReference>